<gene>
    <name evidence="4" type="ORF">MCYG_07232</name>
</gene>
<dbReference type="GO" id="GO:0030246">
    <property type="term" value="F:carbohydrate binding"/>
    <property type="evidence" value="ECO:0007669"/>
    <property type="project" value="TreeGrafter"/>
</dbReference>
<evidence type="ECO:0000313" key="4">
    <source>
        <dbReference type="EMBL" id="EEQ34413.1"/>
    </source>
</evidence>
<dbReference type="GO" id="GO:0042593">
    <property type="term" value="P:glucose homeostasis"/>
    <property type="evidence" value="ECO:0007669"/>
    <property type="project" value="TreeGrafter"/>
</dbReference>
<dbReference type="GO" id="GO:0016835">
    <property type="term" value="F:carbon-oxygen lyase activity"/>
    <property type="evidence" value="ECO:0007669"/>
    <property type="project" value="InterPro"/>
</dbReference>
<dbReference type="AlphaFoldDB" id="C5FY15"/>
<organism evidence="4 5">
    <name type="scientific">Arthroderma otae (strain ATCC MYA-4605 / CBS 113480)</name>
    <name type="common">Microsporum canis</name>
    <dbReference type="NCBI Taxonomy" id="554155"/>
    <lineage>
        <taxon>Eukaryota</taxon>
        <taxon>Fungi</taxon>
        <taxon>Dikarya</taxon>
        <taxon>Ascomycota</taxon>
        <taxon>Pezizomycotina</taxon>
        <taxon>Eurotiomycetes</taxon>
        <taxon>Eurotiomycetidae</taxon>
        <taxon>Onygenales</taxon>
        <taxon>Arthrodermataceae</taxon>
        <taxon>Microsporum</taxon>
    </lineage>
</organism>
<dbReference type="PROSITE" id="PS01272">
    <property type="entry name" value="GCKR"/>
    <property type="match status" value="1"/>
</dbReference>
<keyword evidence="2" id="KW-0119">Carbohydrate metabolism</keyword>
<keyword evidence="1" id="KW-0456">Lyase</keyword>
<dbReference type="GO" id="GO:0004857">
    <property type="term" value="F:enzyme inhibitor activity"/>
    <property type="evidence" value="ECO:0007669"/>
    <property type="project" value="TreeGrafter"/>
</dbReference>
<dbReference type="NCBIfam" id="NF009222">
    <property type="entry name" value="PRK12570.1"/>
    <property type="match status" value="1"/>
</dbReference>
<dbReference type="Gene3D" id="3.40.50.10490">
    <property type="entry name" value="Glucose-6-phosphate isomerase like protein, domain 1"/>
    <property type="match status" value="1"/>
</dbReference>
<dbReference type="GO" id="GO:0005829">
    <property type="term" value="C:cytosol"/>
    <property type="evidence" value="ECO:0007669"/>
    <property type="project" value="TreeGrafter"/>
</dbReference>
<dbReference type="FunFam" id="3.40.50.10490:FF:000014">
    <property type="entry name" value="N-acetylmuramic acid 6-phosphate etherase"/>
    <property type="match status" value="1"/>
</dbReference>
<dbReference type="NCBIfam" id="NF003915">
    <property type="entry name" value="PRK05441.1"/>
    <property type="match status" value="1"/>
</dbReference>
<dbReference type="GeneID" id="9225344"/>
<keyword evidence="5" id="KW-1185">Reference proteome</keyword>
<dbReference type="RefSeq" id="XP_002843449.1">
    <property type="nucleotide sequence ID" value="XM_002843403.1"/>
</dbReference>
<dbReference type="EMBL" id="DS995707">
    <property type="protein sequence ID" value="EEQ34413.1"/>
    <property type="molecule type" value="Genomic_DNA"/>
</dbReference>
<dbReference type="OrthoDB" id="311172at2759"/>
<dbReference type="InterPro" id="IPR005488">
    <property type="entry name" value="Etherase_MurQ"/>
</dbReference>
<dbReference type="OMA" id="PCNLTDG"/>
<dbReference type="SUPFAM" id="SSF53697">
    <property type="entry name" value="SIS domain"/>
    <property type="match status" value="1"/>
</dbReference>
<dbReference type="Pfam" id="PF22645">
    <property type="entry name" value="GKRP_SIS_N"/>
    <property type="match status" value="1"/>
</dbReference>
<evidence type="ECO:0000313" key="5">
    <source>
        <dbReference type="Proteomes" id="UP000002035"/>
    </source>
</evidence>
<dbReference type="InterPro" id="IPR005486">
    <property type="entry name" value="Glucokinase_regulatory_CS"/>
</dbReference>
<reference evidence="5" key="1">
    <citation type="journal article" date="2012" name="MBio">
        <title>Comparative genome analysis of Trichophyton rubrum and related dermatophytes reveals candidate genes involved in infection.</title>
        <authorList>
            <person name="Martinez D.A."/>
            <person name="Oliver B.G."/>
            <person name="Graeser Y."/>
            <person name="Goldberg J.M."/>
            <person name="Li W."/>
            <person name="Martinez-Rossi N.M."/>
            <person name="Monod M."/>
            <person name="Shelest E."/>
            <person name="Barton R.C."/>
            <person name="Birch E."/>
            <person name="Brakhage A.A."/>
            <person name="Chen Z."/>
            <person name="Gurr S.J."/>
            <person name="Heiman D."/>
            <person name="Heitman J."/>
            <person name="Kosti I."/>
            <person name="Rossi A."/>
            <person name="Saif S."/>
            <person name="Samalova M."/>
            <person name="Saunders C.W."/>
            <person name="Shea T."/>
            <person name="Summerbell R.C."/>
            <person name="Xu J."/>
            <person name="Young S."/>
            <person name="Zeng Q."/>
            <person name="Birren B.W."/>
            <person name="Cuomo C.A."/>
            <person name="White T.C."/>
        </authorList>
    </citation>
    <scope>NUCLEOTIDE SEQUENCE [LARGE SCALE GENOMIC DNA]</scope>
    <source>
        <strain evidence="5">ATCC MYA-4605 / CBS 113480</strain>
    </source>
</reference>
<dbReference type="GO" id="GO:0046348">
    <property type="term" value="P:amino sugar catabolic process"/>
    <property type="evidence" value="ECO:0007669"/>
    <property type="project" value="InterPro"/>
</dbReference>
<protein>
    <submittedName>
        <fullName evidence="4">N-acetylmuramic acid-6-phosphate etherase</fullName>
    </submittedName>
</protein>
<dbReference type="VEuPathDB" id="FungiDB:MCYG_07232"/>
<proteinExistence type="predicted"/>
<evidence type="ECO:0000256" key="2">
    <source>
        <dbReference type="ARBA" id="ARBA00023277"/>
    </source>
</evidence>
<feature type="domain" description="SIS" evidence="3">
    <location>
        <begin position="60"/>
        <end position="233"/>
    </location>
</feature>
<dbReference type="InterPro" id="IPR040190">
    <property type="entry name" value="MURQ/GCKR"/>
</dbReference>
<dbReference type="Proteomes" id="UP000002035">
    <property type="component" value="Unassembled WGS sequence"/>
</dbReference>
<dbReference type="InterPro" id="IPR043129">
    <property type="entry name" value="ATPase_NBD"/>
</dbReference>
<dbReference type="STRING" id="554155.C5FY15"/>
<dbReference type="PROSITE" id="PS51464">
    <property type="entry name" value="SIS"/>
    <property type="match status" value="1"/>
</dbReference>
<dbReference type="Gene3D" id="3.30.420.40">
    <property type="match status" value="1"/>
</dbReference>
<dbReference type="PANTHER" id="PTHR10088">
    <property type="entry name" value="GLUCOKINASE REGULATORY PROTEIN"/>
    <property type="match status" value="1"/>
</dbReference>
<evidence type="ECO:0000259" key="3">
    <source>
        <dbReference type="PROSITE" id="PS51464"/>
    </source>
</evidence>
<dbReference type="InterPro" id="IPR046348">
    <property type="entry name" value="SIS_dom_sf"/>
</dbReference>
<sequence length="649" mass="68277">MMGSFIDLSTLQTEGLNPRTTNIDQVSTVELCRLINDEDVTVPGAVGLHIPRIAAVIDALAPRVSRGGRVVYVGAGTSGRLGVLDASEIPPTFSAPFEQFVALMAGGDAAMRKAQEGAEDDSNGGKQDLEVLNLDPELDSLIGIAASGRTPYVLSCLEYAKRLGCITIGIACSNPSTMSTSGLVDYMISPVTGPEVVTGSTRMKAGTATKLCNGSVKLALATLALGSSPEYARNKLELSGGKLSAIMTADTKSGADRRGIKRVNATQSTVISEKLVLYVDGGGTKCRAIVINSLSQLGEGEAGPCNVSDTSLDSAISAIKLAGDRALDNLSLLLPTERRILSLKNVEFTAIWIGVAGYDRPQMKSLLDPALSSIFRLARDGVLTLSNDIHVLASAVPFDTRPSISHSSVNIVLIAGTGSVAVRYCHDRSTGEVVPDGRSGGWGHLLGDDGSGFDLGRSAIRSTLFALDILRHSPNDQLSPGGAYKMLSPLSQKVLDHFGISRETNNYDLLSAILTNAGSEGPNLCPKNKIASVARLVLDVFNPQQRDQPSADPSVRGGEAHEIIRQGISGLVRTLKALLPRPANSGGCNLILGGGLLAGKNDAYRSELISELEKEDIIPRIVLSTTIVQDPCSLGARILESTYLKTHVS</sequence>
<dbReference type="GO" id="GO:0005654">
    <property type="term" value="C:nucleoplasm"/>
    <property type="evidence" value="ECO:0007669"/>
    <property type="project" value="TreeGrafter"/>
</dbReference>
<dbReference type="GO" id="GO:0009750">
    <property type="term" value="P:response to fructose"/>
    <property type="evidence" value="ECO:0007669"/>
    <property type="project" value="TreeGrafter"/>
</dbReference>
<dbReference type="CDD" id="cd05007">
    <property type="entry name" value="SIS_Etherase"/>
    <property type="match status" value="1"/>
</dbReference>
<dbReference type="HOGENOM" id="CLU_022562_0_0_1"/>
<dbReference type="GO" id="GO:0070095">
    <property type="term" value="F:fructose-6-phosphate binding"/>
    <property type="evidence" value="ECO:0007669"/>
    <property type="project" value="TreeGrafter"/>
</dbReference>
<dbReference type="eggNOG" id="ENOG502QS2J">
    <property type="taxonomic scope" value="Eukaryota"/>
</dbReference>
<dbReference type="InterPro" id="IPR001347">
    <property type="entry name" value="SIS_dom"/>
</dbReference>
<dbReference type="SUPFAM" id="SSF53067">
    <property type="entry name" value="Actin-like ATPase domain"/>
    <property type="match status" value="2"/>
</dbReference>
<accession>C5FY15</accession>
<name>C5FY15_ARTOC</name>
<dbReference type="GO" id="GO:0019899">
    <property type="term" value="F:enzyme binding"/>
    <property type="evidence" value="ECO:0007669"/>
    <property type="project" value="TreeGrafter"/>
</dbReference>
<evidence type="ECO:0000256" key="1">
    <source>
        <dbReference type="ARBA" id="ARBA00023239"/>
    </source>
</evidence>
<dbReference type="PANTHER" id="PTHR10088:SF4">
    <property type="entry name" value="GLUCOKINASE REGULATORY PROTEIN"/>
    <property type="match status" value="1"/>
</dbReference>